<accession>A0A6C0BJ61</accession>
<dbReference type="AlphaFoldDB" id="A0A6C0BJ61"/>
<reference evidence="2" key="1">
    <citation type="journal article" date="2020" name="Nature">
        <title>Giant virus diversity and host interactions through global metagenomics.</title>
        <authorList>
            <person name="Schulz F."/>
            <person name="Roux S."/>
            <person name="Paez-Espino D."/>
            <person name="Jungbluth S."/>
            <person name="Walsh D.A."/>
            <person name="Denef V.J."/>
            <person name="McMahon K.D."/>
            <person name="Konstantinidis K.T."/>
            <person name="Eloe-Fadrosh E.A."/>
            <person name="Kyrpides N.C."/>
            <person name="Woyke T."/>
        </authorList>
    </citation>
    <scope>NUCLEOTIDE SEQUENCE</scope>
    <source>
        <strain evidence="2">GVMAG-M-3300013004-44</strain>
    </source>
</reference>
<evidence type="ECO:0000256" key="1">
    <source>
        <dbReference type="SAM" id="MobiDB-lite"/>
    </source>
</evidence>
<name>A0A6C0BJ61_9ZZZZ</name>
<feature type="compositionally biased region" description="Basic residues" evidence="1">
    <location>
        <begin position="1"/>
        <end position="34"/>
    </location>
</feature>
<evidence type="ECO:0000313" key="2">
    <source>
        <dbReference type="EMBL" id="QHS91373.1"/>
    </source>
</evidence>
<protein>
    <submittedName>
        <fullName evidence="2">Uncharacterized protein</fullName>
    </submittedName>
</protein>
<proteinExistence type="predicted"/>
<sequence>MRKQKTRKKAKRIRKNHSRRTRHTKRSHRHKRQRQQGGNYAEDFTGKSIDGMPYTDKAVISMAGQPTMSVDEFERHAAYRDFQGEEQ</sequence>
<feature type="region of interest" description="Disordered" evidence="1">
    <location>
        <begin position="1"/>
        <end position="50"/>
    </location>
</feature>
<dbReference type="EMBL" id="MN739159">
    <property type="protein sequence ID" value="QHS91373.1"/>
    <property type="molecule type" value="Genomic_DNA"/>
</dbReference>
<organism evidence="2">
    <name type="scientific">viral metagenome</name>
    <dbReference type="NCBI Taxonomy" id="1070528"/>
    <lineage>
        <taxon>unclassified sequences</taxon>
        <taxon>metagenomes</taxon>
        <taxon>organismal metagenomes</taxon>
    </lineage>
</organism>